<accession>A0A0C9Y9Q6</accession>
<keyword evidence="6" id="KW-0057">Aromatic amino acid biosynthesis</keyword>
<dbReference type="EMBL" id="KN834431">
    <property type="protein sequence ID" value="KIK10784.1"/>
    <property type="molecule type" value="Genomic_DNA"/>
</dbReference>
<protein>
    <recommendedName>
        <fullName evidence="3">tryptophan synthase</fullName>
        <ecNumber evidence="3">4.2.1.20</ecNumber>
    </recommendedName>
</protein>
<evidence type="ECO:0000256" key="7">
    <source>
        <dbReference type="ARBA" id="ARBA00023239"/>
    </source>
</evidence>
<evidence type="ECO:0000313" key="10">
    <source>
        <dbReference type="Proteomes" id="UP000054018"/>
    </source>
</evidence>
<keyword evidence="10" id="KW-1185">Reference proteome</keyword>
<dbReference type="UniPathway" id="UPA00035">
    <property type="reaction ID" value="UER00044"/>
</dbReference>
<dbReference type="InterPro" id="IPR002028">
    <property type="entry name" value="Trp_synthase_suA"/>
</dbReference>
<dbReference type="Proteomes" id="UP000054018">
    <property type="component" value="Unassembled WGS sequence"/>
</dbReference>
<proteinExistence type="predicted"/>
<name>A0A0C9Y9Q6_9AGAM</name>
<dbReference type="HOGENOM" id="CLU_1982451_0_0_1"/>
<dbReference type="SUPFAM" id="SSF51366">
    <property type="entry name" value="Ribulose-phoshate binding barrel"/>
    <property type="match status" value="1"/>
</dbReference>
<evidence type="ECO:0000256" key="1">
    <source>
        <dbReference type="ARBA" id="ARBA00004733"/>
    </source>
</evidence>
<gene>
    <name evidence="9" type="ORF">PISMIDRAFT_20103</name>
</gene>
<dbReference type="PANTHER" id="PTHR43406:SF1">
    <property type="entry name" value="TRYPTOPHAN SYNTHASE ALPHA CHAIN, CHLOROPLASTIC"/>
    <property type="match status" value="1"/>
</dbReference>
<comment type="subunit">
    <text evidence="2">Tetramer of two alpha and two beta chains.</text>
</comment>
<comment type="pathway">
    <text evidence="1">Amino-acid biosynthesis; L-tryptophan biosynthesis; L-tryptophan from chorismate: step 5/5.</text>
</comment>
<dbReference type="InterPro" id="IPR011060">
    <property type="entry name" value="RibuloseP-bd_barrel"/>
</dbReference>
<evidence type="ECO:0000256" key="8">
    <source>
        <dbReference type="ARBA" id="ARBA00049047"/>
    </source>
</evidence>
<dbReference type="InterPro" id="IPR013785">
    <property type="entry name" value="Aldolase_TIM"/>
</dbReference>
<keyword evidence="4" id="KW-0028">Amino-acid biosynthesis</keyword>
<comment type="catalytic activity">
    <reaction evidence="8">
        <text>(1S,2R)-1-C-(indol-3-yl)glycerol 3-phosphate + L-serine = D-glyceraldehyde 3-phosphate + L-tryptophan + H2O</text>
        <dbReference type="Rhea" id="RHEA:10532"/>
        <dbReference type="ChEBI" id="CHEBI:15377"/>
        <dbReference type="ChEBI" id="CHEBI:33384"/>
        <dbReference type="ChEBI" id="CHEBI:57912"/>
        <dbReference type="ChEBI" id="CHEBI:58866"/>
        <dbReference type="ChEBI" id="CHEBI:59776"/>
        <dbReference type="EC" id="4.2.1.20"/>
    </reaction>
</comment>
<evidence type="ECO:0000256" key="3">
    <source>
        <dbReference type="ARBA" id="ARBA00012043"/>
    </source>
</evidence>
<dbReference type="Gene3D" id="3.20.20.70">
    <property type="entry name" value="Aldolase class I"/>
    <property type="match status" value="1"/>
</dbReference>
<dbReference type="Pfam" id="PF00290">
    <property type="entry name" value="Trp_syntA"/>
    <property type="match status" value="1"/>
</dbReference>
<dbReference type="GO" id="GO:0004834">
    <property type="term" value="F:tryptophan synthase activity"/>
    <property type="evidence" value="ECO:0007669"/>
    <property type="project" value="UniProtKB-EC"/>
</dbReference>
<keyword evidence="5" id="KW-0822">Tryptophan biosynthesis</keyword>
<dbReference type="GO" id="GO:0005829">
    <property type="term" value="C:cytosol"/>
    <property type="evidence" value="ECO:0007669"/>
    <property type="project" value="TreeGrafter"/>
</dbReference>
<sequence length="126" mass="13562">MDTIRVLSDAKNAESHSSPQVMPGSMRTILLAMQTGGVGIIEVGVPFSDPTADGPVNQGTNLVALQNGVDYATILGQVKEARSEDYTVPVPVMGESNMRHHEVFRANEFTQVITALSLHWGEEKAV</sequence>
<dbReference type="STRING" id="765257.A0A0C9Y9Q6"/>
<reference evidence="9 10" key="1">
    <citation type="submission" date="2014-04" db="EMBL/GenBank/DDBJ databases">
        <authorList>
            <consortium name="DOE Joint Genome Institute"/>
            <person name="Kuo A."/>
            <person name="Kohler A."/>
            <person name="Costa M.D."/>
            <person name="Nagy L.G."/>
            <person name="Floudas D."/>
            <person name="Copeland A."/>
            <person name="Barry K.W."/>
            <person name="Cichocki N."/>
            <person name="Veneault-Fourrey C."/>
            <person name="LaButti K."/>
            <person name="Lindquist E.A."/>
            <person name="Lipzen A."/>
            <person name="Lundell T."/>
            <person name="Morin E."/>
            <person name="Murat C."/>
            <person name="Sun H."/>
            <person name="Tunlid A."/>
            <person name="Henrissat B."/>
            <person name="Grigoriev I.V."/>
            <person name="Hibbett D.S."/>
            <person name="Martin F."/>
            <person name="Nordberg H.P."/>
            <person name="Cantor M.N."/>
            <person name="Hua S.X."/>
        </authorList>
    </citation>
    <scope>NUCLEOTIDE SEQUENCE [LARGE SCALE GENOMIC DNA]</scope>
    <source>
        <strain evidence="9 10">441</strain>
    </source>
</reference>
<dbReference type="PANTHER" id="PTHR43406">
    <property type="entry name" value="TRYPTOPHAN SYNTHASE, ALPHA CHAIN"/>
    <property type="match status" value="1"/>
</dbReference>
<evidence type="ECO:0000256" key="4">
    <source>
        <dbReference type="ARBA" id="ARBA00022605"/>
    </source>
</evidence>
<evidence type="ECO:0000256" key="5">
    <source>
        <dbReference type="ARBA" id="ARBA00022822"/>
    </source>
</evidence>
<reference evidence="10" key="2">
    <citation type="submission" date="2015-01" db="EMBL/GenBank/DDBJ databases">
        <title>Evolutionary Origins and Diversification of the Mycorrhizal Mutualists.</title>
        <authorList>
            <consortium name="DOE Joint Genome Institute"/>
            <consortium name="Mycorrhizal Genomics Consortium"/>
            <person name="Kohler A."/>
            <person name="Kuo A."/>
            <person name="Nagy L.G."/>
            <person name="Floudas D."/>
            <person name="Copeland A."/>
            <person name="Barry K.W."/>
            <person name="Cichocki N."/>
            <person name="Veneault-Fourrey C."/>
            <person name="LaButti K."/>
            <person name="Lindquist E.A."/>
            <person name="Lipzen A."/>
            <person name="Lundell T."/>
            <person name="Morin E."/>
            <person name="Murat C."/>
            <person name="Riley R."/>
            <person name="Ohm R."/>
            <person name="Sun H."/>
            <person name="Tunlid A."/>
            <person name="Henrissat B."/>
            <person name="Grigoriev I.V."/>
            <person name="Hibbett D.S."/>
            <person name="Martin F."/>
        </authorList>
    </citation>
    <scope>NUCLEOTIDE SEQUENCE [LARGE SCALE GENOMIC DNA]</scope>
    <source>
        <strain evidence="10">441</strain>
    </source>
</reference>
<organism evidence="9 10">
    <name type="scientific">Pisolithus microcarpus 441</name>
    <dbReference type="NCBI Taxonomy" id="765257"/>
    <lineage>
        <taxon>Eukaryota</taxon>
        <taxon>Fungi</taxon>
        <taxon>Dikarya</taxon>
        <taxon>Basidiomycota</taxon>
        <taxon>Agaricomycotina</taxon>
        <taxon>Agaricomycetes</taxon>
        <taxon>Agaricomycetidae</taxon>
        <taxon>Boletales</taxon>
        <taxon>Sclerodermatineae</taxon>
        <taxon>Pisolithaceae</taxon>
        <taxon>Pisolithus</taxon>
    </lineage>
</organism>
<evidence type="ECO:0000313" key="9">
    <source>
        <dbReference type="EMBL" id="KIK10784.1"/>
    </source>
</evidence>
<evidence type="ECO:0000256" key="6">
    <source>
        <dbReference type="ARBA" id="ARBA00023141"/>
    </source>
</evidence>
<keyword evidence="7" id="KW-0456">Lyase</keyword>
<dbReference type="AlphaFoldDB" id="A0A0C9Y9Q6"/>
<dbReference type="EC" id="4.2.1.20" evidence="3"/>
<evidence type="ECO:0000256" key="2">
    <source>
        <dbReference type="ARBA" id="ARBA00011270"/>
    </source>
</evidence>